<dbReference type="Proteomes" id="UP000694892">
    <property type="component" value="Chromosome 9_10L"/>
</dbReference>
<evidence type="ECO:0000313" key="2">
    <source>
        <dbReference type="EMBL" id="OCT62566.1"/>
    </source>
</evidence>
<gene>
    <name evidence="2" type="ORF">XELAEV_18043649mg</name>
</gene>
<reference evidence="3" key="1">
    <citation type="journal article" date="2016" name="Nature">
        <title>Genome evolution in the allotetraploid frog Xenopus laevis.</title>
        <authorList>
            <person name="Session A.M."/>
            <person name="Uno Y."/>
            <person name="Kwon T."/>
            <person name="Chapman J.A."/>
            <person name="Toyoda A."/>
            <person name="Takahashi S."/>
            <person name="Fukui A."/>
            <person name="Hikosaka A."/>
            <person name="Suzuki A."/>
            <person name="Kondo M."/>
            <person name="van Heeringen S.J."/>
            <person name="Quigley I."/>
            <person name="Heinz S."/>
            <person name="Ogino H."/>
            <person name="Ochi H."/>
            <person name="Hellsten U."/>
            <person name="Lyons J.B."/>
            <person name="Simakov O."/>
            <person name="Putnam N."/>
            <person name="Stites J."/>
            <person name="Kuroki Y."/>
            <person name="Tanaka T."/>
            <person name="Michiue T."/>
            <person name="Watanabe M."/>
            <person name="Bogdanovic O."/>
            <person name="Lister R."/>
            <person name="Georgiou G."/>
            <person name="Paranjpe S.S."/>
            <person name="van Kruijsbergen I."/>
            <person name="Shu S."/>
            <person name="Carlson J."/>
            <person name="Kinoshita T."/>
            <person name="Ohta Y."/>
            <person name="Mawaribuchi S."/>
            <person name="Jenkins J."/>
            <person name="Grimwood J."/>
            <person name="Schmutz J."/>
            <person name="Mitros T."/>
            <person name="Mozaffari S.V."/>
            <person name="Suzuki Y."/>
            <person name="Haramoto Y."/>
            <person name="Yamamoto T.S."/>
            <person name="Takagi C."/>
            <person name="Heald R."/>
            <person name="Miller K."/>
            <person name="Haudenschild C."/>
            <person name="Kitzman J."/>
            <person name="Nakayama T."/>
            <person name="Izutsu Y."/>
            <person name="Robert J."/>
            <person name="Fortriede J."/>
            <person name="Burns K."/>
            <person name="Lotay V."/>
            <person name="Karimi K."/>
            <person name="Yasuoka Y."/>
            <person name="Dichmann D.S."/>
            <person name="Flajnik M.F."/>
            <person name="Houston D.W."/>
            <person name="Shendure J."/>
            <person name="DuPasquier L."/>
            <person name="Vize P.D."/>
            <person name="Zorn A.M."/>
            <person name="Ito M."/>
            <person name="Marcotte E.M."/>
            <person name="Wallingford J.B."/>
            <person name="Ito Y."/>
            <person name="Asashima M."/>
            <person name="Ueno N."/>
            <person name="Matsuda Y."/>
            <person name="Veenstra G.J."/>
            <person name="Fujiyama A."/>
            <person name="Harland R.M."/>
            <person name="Taira M."/>
            <person name="Rokhsar D.S."/>
        </authorList>
    </citation>
    <scope>NUCLEOTIDE SEQUENCE [LARGE SCALE GENOMIC DNA]</scope>
    <source>
        <strain evidence="3">J</strain>
    </source>
</reference>
<protein>
    <submittedName>
        <fullName evidence="2">Uncharacterized protein</fullName>
    </submittedName>
</protein>
<dbReference type="AlphaFoldDB" id="A0A974H315"/>
<name>A0A974H315_XENLA</name>
<sequence length="104" mass="11337">MPMTKNSLQKDQRKDWSGLAAMSRDPMVTWGLRSPGPPGLMHQGSAPPGAHIHGHPTPAATPPPHLLFNYQSGWTGSAQIQATVGSRWAGRPMRIQFDPAWGKF</sequence>
<dbReference type="EMBL" id="CM004482">
    <property type="protein sequence ID" value="OCT62566.1"/>
    <property type="molecule type" value="Genomic_DNA"/>
</dbReference>
<organism evidence="2 3">
    <name type="scientific">Xenopus laevis</name>
    <name type="common">African clawed frog</name>
    <dbReference type="NCBI Taxonomy" id="8355"/>
    <lineage>
        <taxon>Eukaryota</taxon>
        <taxon>Metazoa</taxon>
        <taxon>Chordata</taxon>
        <taxon>Craniata</taxon>
        <taxon>Vertebrata</taxon>
        <taxon>Euteleostomi</taxon>
        <taxon>Amphibia</taxon>
        <taxon>Batrachia</taxon>
        <taxon>Anura</taxon>
        <taxon>Pipoidea</taxon>
        <taxon>Pipidae</taxon>
        <taxon>Xenopodinae</taxon>
        <taxon>Xenopus</taxon>
        <taxon>Xenopus</taxon>
    </lineage>
</organism>
<feature type="region of interest" description="Disordered" evidence="1">
    <location>
        <begin position="1"/>
        <end position="64"/>
    </location>
</feature>
<accession>A0A974H315</accession>
<proteinExistence type="predicted"/>
<evidence type="ECO:0000256" key="1">
    <source>
        <dbReference type="SAM" id="MobiDB-lite"/>
    </source>
</evidence>
<evidence type="ECO:0000313" key="3">
    <source>
        <dbReference type="Proteomes" id="UP000694892"/>
    </source>
</evidence>
<feature type="compositionally biased region" description="Low complexity" evidence="1">
    <location>
        <begin position="46"/>
        <end position="58"/>
    </location>
</feature>